<dbReference type="CDD" id="cd00093">
    <property type="entry name" value="HTH_XRE"/>
    <property type="match status" value="1"/>
</dbReference>
<keyword evidence="3" id="KW-1185">Reference proteome</keyword>
<dbReference type="RefSeq" id="WP_096237106.1">
    <property type="nucleotide sequence ID" value="NZ_CP023422.1"/>
</dbReference>
<reference evidence="2 3" key="1">
    <citation type="submission" date="2017-09" db="EMBL/GenBank/DDBJ databases">
        <title>Complete genome sequence of Janthinobacterium svalbardensis PAMC 27463.</title>
        <authorList>
            <person name="Cho Y.-J."/>
            <person name="Cho A."/>
            <person name="Kim O.-S."/>
            <person name="Lee J.-I."/>
        </authorList>
    </citation>
    <scope>NUCLEOTIDE SEQUENCE [LARGE SCALE GENOMIC DNA]</scope>
    <source>
        <strain evidence="2 3">PAMC 27463</strain>
    </source>
</reference>
<sequence length="137" mass="13696">MTSSTTSSTGKMQPGSLAEGIRAKRLCAGFSLADVAQRIGVSPQAVHKWECGTSTPRQKNHDALSGLLGMAGEPHGVTAGTAVDQIKAAGGRLGAAAALLSVIDILPVAERLATLETCAGLAADAARDLATFVGGAV</sequence>
<protein>
    <recommendedName>
        <fullName evidence="1">HTH cro/C1-type domain-containing protein</fullName>
    </recommendedName>
</protein>
<gene>
    <name evidence="2" type="ORF">CNX70_22000</name>
</gene>
<evidence type="ECO:0000313" key="2">
    <source>
        <dbReference type="EMBL" id="ATD62521.1"/>
    </source>
</evidence>
<feature type="domain" description="HTH cro/C1-type" evidence="1">
    <location>
        <begin position="21"/>
        <end position="75"/>
    </location>
</feature>
<evidence type="ECO:0000313" key="3">
    <source>
        <dbReference type="Proteomes" id="UP000218437"/>
    </source>
</evidence>
<proteinExistence type="predicted"/>
<dbReference type="Pfam" id="PF01381">
    <property type="entry name" value="HTH_3"/>
    <property type="match status" value="1"/>
</dbReference>
<dbReference type="InterPro" id="IPR001387">
    <property type="entry name" value="Cro/C1-type_HTH"/>
</dbReference>
<accession>A0A290X058</accession>
<dbReference type="SUPFAM" id="SSF47413">
    <property type="entry name" value="lambda repressor-like DNA-binding domains"/>
    <property type="match status" value="1"/>
</dbReference>
<dbReference type="EMBL" id="CP023422">
    <property type="protein sequence ID" value="ATD62521.1"/>
    <property type="molecule type" value="Genomic_DNA"/>
</dbReference>
<organism evidence="2 3">
    <name type="scientific">Janthinobacterium svalbardensis</name>
    <dbReference type="NCBI Taxonomy" id="368607"/>
    <lineage>
        <taxon>Bacteria</taxon>
        <taxon>Pseudomonadati</taxon>
        <taxon>Pseudomonadota</taxon>
        <taxon>Betaproteobacteria</taxon>
        <taxon>Burkholderiales</taxon>
        <taxon>Oxalobacteraceae</taxon>
        <taxon>Janthinobacterium</taxon>
    </lineage>
</organism>
<dbReference type="AlphaFoldDB" id="A0A290X058"/>
<dbReference type="SMART" id="SM00530">
    <property type="entry name" value="HTH_XRE"/>
    <property type="match status" value="1"/>
</dbReference>
<dbReference type="KEGG" id="jsv:CNX70_22000"/>
<dbReference type="Gene3D" id="1.10.260.40">
    <property type="entry name" value="lambda repressor-like DNA-binding domains"/>
    <property type="match status" value="1"/>
</dbReference>
<dbReference type="InterPro" id="IPR010982">
    <property type="entry name" value="Lambda_DNA-bd_dom_sf"/>
</dbReference>
<name>A0A290X058_9BURK</name>
<dbReference type="GO" id="GO:0003677">
    <property type="term" value="F:DNA binding"/>
    <property type="evidence" value="ECO:0007669"/>
    <property type="project" value="InterPro"/>
</dbReference>
<dbReference type="PROSITE" id="PS50943">
    <property type="entry name" value="HTH_CROC1"/>
    <property type="match status" value="1"/>
</dbReference>
<evidence type="ECO:0000259" key="1">
    <source>
        <dbReference type="PROSITE" id="PS50943"/>
    </source>
</evidence>
<dbReference type="Proteomes" id="UP000218437">
    <property type="component" value="Chromosome"/>
</dbReference>